<dbReference type="Pfam" id="PF00097">
    <property type="entry name" value="zf-C3HC4"/>
    <property type="match status" value="1"/>
</dbReference>
<keyword evidence="14" id="KW-0653">Protein transport</keyword>
<evidence type="ECO:0000256" key="17">
    <source>
        <dbReference type="ARBA" id="ARBA00023140"/>
    </source>
</evidence>
<dbReference type="InterPro" id="IPR018957">
    <property type="entry name" value="Znf_C3HC4_RING-type"/>
</dbReference>
<evidence type="ECO:0000256" key="8">
    <source>
        <dbReference type="ARBA" id="ARBA00022679"/>
    </source>
</evidence>
<evidence type="ECO:0000256" key="10">
    <source>
        <dbReference type="ARBA" id="ARBA00022723"/>
    </source>
</evidence>
<dbReference type="CDD" id="cd16527">
    <property type="entry name" value="RING-HC_PEX10"/>
    <property type="match status" value="1"/>
</dbReference>
<dbReference type="PROSITE" id="PS50089">
    <property type="entry name" value="ZF_RING_2"/>
    <property type="match status" value="1"/>
</dbReference>
<feature type="domain" description="RING-type" evidence="20">
    <location>
        <begin position="495"/>
        <end position="535"/>
    </location>
</feature>
<evidence type="ECO:0000256" key="4">
    <source>
        <dbReference type="ARBA" id="ARBA00008704"/>
    </source>
</evidence>
<dbReference type="EC" id="2.3.2.27" evidence="5"/>
<evidence type="ECO:0000256" key="19">
    <source>
        <dbReference type="SAM" id="MobiDB-lite"/>
    </source>
</evidence>
<dbReference type="InterPro" id="IPR001841">
    <property type="entry name" value="Znf_RING"/>
</dbReference>
<dbReference type="SMART" id="SM00184">
    <property type="entry name" value="RING"/>
    <property type="match status" value="1"/>
</dbReference>
<dbReference type="AlphaFoldDB" id="A0ABD3MBT9"/>
<evidence type="ECO:0000259" key="20">
    <source>
        <dbReference type="PROSITE" id="PS50089"/>
    </source>
</evidence>
<comment type="similarity">
    <text evidence="4">Belongs to the pex2/pex10/pex12 family.</text>
</comment>
<comment type="pathway">
    <text evidence="3">Protein modification; protein ubiquitination.</text>
</comment>
<dbReference type="EMBL" id="JALLBG020000150">
    <property type="protein sequence ID" value="KAL3761454.1"/>
    <property type="molecule type" value="Genomic_DNA"/>
</dbReference>
<keyword evidence="17" id="KW-0576">Peroxisome</keyword>
<evidence type="ECO:0000256" key="11">
    <source>
        <dbReference type="ARBA" id="ARBA00022771"/>
    </source>
</evidence>
<evidence type="ECO:0000313" key="22">
    <source>
        <dbReference type="Proteomes" id="UP001530293"/>
    </source>
</evidence>
<evidence type="ECO:0000313" key="21">
    <source>
        <dbReference type="EMBL" id="KAL3761454.1"/>
    </source>
</evidence>
<name>A0ABD3MBT9_9STRA</name>
<keyword evidence="15" id="KW-1133">Transmembrane helix</keyword>
<keyword evidence="10" id="KW-0479">Metal-binding</keyword>
<gene>
    <name evidence="21" type="ORF">ACHAWU_007413</name>
</gene>
<keyword evidence="22" id="KW-1185">Reference proteome</keyword>
<keyword evidence="8" id="KW-0808">Transferase</keyword>
<keyword evidence="11 18" id="KW-0863">Zinc-finger</keyword>
<dbReference type="GO" id="GO:0007031">
    <property type="term" value="P:peroxisome organization"/>
    <property type="evidence" value="ECO:0007669"/>
    <property type="project" value="UniProtKB-KW"/>
</dbReference>
<keyword evidence="13" id="KW-0862">Zinc</keyword>
<dbReference type="SUPFAM" id="SSF57850">
    <property type="entry name" value="RING/U-box"/>
    <property type="match status" value="1"/>
</dbReference>
<sequence>MQSIAPAAPIPDILLSQAKDDRYISEVSSLLSQIASVCLFPLCTDRRNSRSSSSGSGAPSTTPVTTSTGGDDEDDDDNHGQHHLIHRILPELNLLASIIVHSSAFICYNRALNNDRRPQSTLGMESLNLVYHRNIATRKKIKPSSSSNITSILHSVRDRFMEACSSSTWNVNPFHFMIFLQTIVPFILQRVSRGGWLEDLRDLIPVNRSERINDIGGAERVLRNDERLRGSARRRLFEEQRRQMLQSSSSAQTNAHGSHGGDSVVENESVNPTNDIANSMDTDLSAHDRRLSEKIATLSWNSVRRIARATSSLSHGAHSMPSRHDNNTLAASNESLDRTTKIIKWFLRLHLALFYWNGMYPSVLHRLTGGTIVSDRMSAIVANRPTYKPVAAIILFQAGTALARATAEASIEVAHFIQIAWFRWRRSRRRQMEQRQNSGGRRLQYAANTERAEYMDLIEEHVPGIGSVDNNATKLHPTTTKKERDKNQQTLASCCGICLNERVHPSAPSACGHVFCWSCILHWVSNVRAECPLCRAETRRQDIIPLYNYP</sequence>
<keyword evidence="12" id="KW-0833">Ubl conjugation pathway</keyword>
<keyword evidence="7" id="KW-0962">Peroxisome biogenesis</keyword>
<reference evidence="21 22" key="1">
    <citation type="submission" date="2024-10" db="EMBL/GenBank/DDBJ databases">
        <title>Updated reference genomes for cyclostephanoid diatoms.</title>
        <authorList>
            <person name="Roberts W.R."/>
            <person name="Alverson A.J."/>
        </authorList>
    </citation>
    <scope>NUCLEOTIDE SEQUENCE [LARGE SCALE GENOMIC DNA]</scope>
    <source>
        <strain evidence="21 22">AJA232-27</strain>
    </source>
</reference>
<evidence type="ECO:0000256" key="16">
    <source>
        <dbReference type="ARBA" id="ARBA00023136"/>
    </source>
</evidence>
<feature type="compositionally biased region" description="Polar residues" evidence="19">
    <location>
        <begin position="266"/>
        <end position="280"/>
    </location>
</feature>
<evidence type="ECO:0000256" key="3">
    <source>
        <dbReference type="ARBA" id="ARBA00004906"/>
    </source>
</evidence>
<feature type="compositionally biased region" description="Low complexity" evidence="19">
    <location>
        <begin position="50"/>
        <end position="69"/>
    </location>
</feature>
<feature type="compositionally biased region" description="Polar residues" evidence="19">
    <location>
        <begin position="243"/>
        <end position="256"/>
    </location>
</feature>
<dbReference type="InterPro" id="IPR025654">
    <property type="entry name" value="PEX2/10"/>
</dbReference>
<proteinExistence type="inferred from homology"/>
<feature type="region of interest" description="Disordered" evidence="19">
    <location>
        <begin position="48"/>
        <end position="79"/>
    </location>
</feature>
<evidence type="ECO:0000256" key="9">
    <source>
        <dbReference type="ARBA" id="ARBA00022692"/>
    </source>
</evidence>
<organism evidence="21 22">
    <name type="scientific">Discostella pseudostelligera</name>
    <dbReference type="NCBI Taxonomy" id="259834"/>
    <lineage>
        <taxon>Eukaryota</taxon>
        <taxon>Sar</taxon>
        <taxon>Stramenopiles</taxon>
        <taxon>Ochrophyta</taxon>
        <taxon>Bacillariophyta</taxon>
        <taxon>Coscinodiscophyceae</taxon>
        <taxon>Thalassiosirophycidae</taxon>
        <taxon>Stephanodiscales</taxon>
        <taxon>Stephanodiscaceae</taxon>
        <taxon>Discostella</taxon>
    </lineage>
</organism>
<dbReference type="InterPro" id="IPR017907">
    <property type="entry name" value="Znf_RING_CS"/>
</dbReference>
<evidence type="ECO:0000256" key="13">
    <source>
        <dbReference type="ARBA" id="ARBA00022833"/>
    </source>
</evidence>
<evidence type="ECO:0000256" key="5">
    <source>
        <dbReference type="ARBA" id="ARBA00012483"/>
    </source>
</evidence>
<dbReference type="Proteomes" id="UP001530293">
    <property type="component" value="Unassembled WGS sequence"/>
</dbReference>
<dbReference type="GO" id="GO:0061630">
    <property type="term" value="F:ubiquitin protein ligase activity"/>
    <property type="evidence" value="ECO:0007669"/>
    <property type="project" value="UniProtKB-EC"/>
</dbReference>
<evidence type="ECO:0000256" key="7">
    <source>
        <dbReference type="ARBA" id="ARBA00022593"/>
    </source>
</evidence>
<keyword evidence="9" id="KW-0812">Transmembrane</keyword>
<comment type="subcellular location">
    <subcellularLocation>
        <location evidence="2">Peroxisome membrane</location>
        <topology evidence="2">Multi-pass membrane protein</topology>
    </subcellularLocation>
</comment>
<protein>
    <recommendedName>
        <fullName evidence="5">RING-type E3 ubiquitin transferase</fullName>
        <ecNumber evidence="5">2.3.2.27</ecNumber>
    </recommendedName>
</protein>
<dbReference type="PROSITE" id="PS00518">
    <property type="entry name" value="ZF_RING_1"/>
    <property type="match status" value="1"/>
</dbReference>
<dbReference type="InterPro" id="IPR013083">
    <property type="entry name" value="Znf_RING/FYVE/PHD"/>
</dbReference>
<evidence type="ECO:0000256" key="2">
    <source>
        <dbReference type="ARBA" id="ARBA00004585"/>
    </source>
</evidence>
<feature type="region of interest" description="Disordered" evidence="19">
    <location>
        <begin position="240"/>
        <end position="280"/>
    </location>
</feature>
<evidence type="ECO:0000256" key="15">
    <source>
        <dbReference type="ARBA" id="ARBA00022989"/>
    </source>
</evidence>
<evidence type="ECO:0000256" key="6">
    <source>
        <dbReference type="ARBA" id="ARBA00022448"/>
    </source>
</evidence>
<dbReference type="Gene3D" id="3.30.40.10">
    <property type="entry name" value="Zinc/RING finger domain, C3HC4 (zinc finger)"/>
    <property type="match status" value="1"/>
</dbReference>
<dbReference type="GO" id="GO:0005778">
    <property type="term" value="C:peroxisomal membrane"/>
    <property type="evidence" value="ECO:0007669"/>
    <property type="project" value="UniProtKB-SubCell"/>
</dbReference>
<dbReference type="GO" id="GO:0008270">
    <property type="term" value="F:zinc ion binding"/>
    <property type="evidence" value="ECO:0007669"/>
    <property type="project" value="UniProtKB-KW"/>
</dbReference>
<evidence type="ECO:0000256" key="18">
    <source>
        <dbReference type="PROSITE-ProRule" id="PRU00175"/>
    </source>
</evidence>
<dbReference type="PANTHER" id="PTHR23350">
    <property type="entry name" value="PEROXISOME ASSEMBLY PROTEIN 10"/>
    <property type="match status" value="1"/>
</dbReference>
<comment type="caution">
    <text evidence="21">The sequence shown here is derived from an EMBL/GenBank/DDBJ whole genome shotgun (WGS) entry which is preliminary data.</text>
</comment>
<dbReference type="PANTHER" id="PTHR23350:SF0">
    <property type="entry name" value="PEROXISOME BIOGENESIS FACTOR 10"/>
    <property type="match status" value="1"/>
</dbReference>
<comment type="catalytic activity">
    <reaction evidence="1">
        <text>S-ubiquitinyl-[E2 ubiquitin-conjugating enzyme]-L-cysteine + [acceptor protein]-L-lysine = [E2 ubiquitin-conjugating enzyme]-L-cysteine + N(6)-ubiquitinyl-[acceptor protein]-L-lysine.</text>
        <dbReference type="EC" id="2.3.2.27"/>
    </reaction>
</comment>
<evidence type="ECO:0000256" key="12">
    <source>
        <dbReference type="ARBA" id="ARBA00022786"/>
    </source>
</evidence>
<evidence type="ECO:0000256" key="14">
    <source>
        <dbReference type="ARBA" id="ARBA00022927"/>
    </source>
</evidence>
<keyword evidence="16" id="KW-0472">Membrane</keyword>
<keyword evidence="6" id="KW-0813">Transport</keyword>
<evidence type="ECO:0000256" key="1">
    <source>
        <dbReference type="ARBA" id="ARBA00000900"/>
    </source>
</evidence>
<accession>A0ABD3MBT9</accession>
<dbReference type="GO" id="GO:0015031">
    <property type="term" value="P:protein transport"/>
    <property type="evidence" value="ECO:0007669"/>
    <property type="project" value="UniProtKB-KW"/>
</dbReference>